<keyword evidence="1" id="KW-1133">Transmembrane helix</keyword>
<protein>
    <submittedName>
        <fullName evidence="2">Uncharacterized protein</fullName>
    </submittedName>
</protein>
<dbReference type="EMBL" id="VTOU01000002">
    <property type="protein sequence ID" value="TZG27704.1"/>
    <property type="molecule type" value="Genomic_DNA"/>
</dbReference>
<evidence type="ECO:0000256" key="1">
    <source>
        <dbReference type="SAM" id="Phobius"/>
    </source>
</evidence>
<name>A0A5D9C7H2_9SPHN</name>
<feature type="transmembrane region" description="Helical" evidence="1">
    <location>
        <begin position="12"/>
        <end position="38"/>
    </location>
</feature>
<evidence type="ECO:0000313" key="2">
    <source>
        <dbReference type="EMBL" id="TZG27704.1"/>
    </source>
</evidence>
<dbReference type="AlphaFoldDB" id="A0A5D9C7H2"/>
<accession>A0A5D9C7H2</accession>
<reference evidence="2 3" key="1">
    <citation type="submission" date="2019-08" db="EMBL/GenBank/DDBJ databases">
        <authorList>
            <person name="Wang G."/>
            <person name="Xu Z."/>
        </authorList>
    </citation>
    <scope>NUCLEOTIDE SEQUENCE [LARGE SCALE GENOMIC DNA]</scope>
    <source>
        <strain evidence="2 3">ZX</strain>
    </source>
</reference>
<gene>
    <name evidence="2" type="ORF">FYJ91_09035</name>
</gene>
<comment type="caution">
    <text evidence="2">The sequence shown here is derived from an EMBL/GenBank/DDBJ whole genome shotgun (WGS) entry which is preliminary data.</text>
</comment>
<dbReference type="Proteomes" id="UP000322077">
    <property type="component" value="Unassembled WGS sequence"/>
</dbReference>
<sequence>MDDDRYRGAFTLGGGLGCLAALAFFFTIGSAILFGMLWGCAHHAVPDPAPCGRARLPITLGLVLLATIGVWWIVRAIINWALRDR</sequence>
<keyword evidence="1" id="KW-0812">Transmembrane</keyword>
<proteinExistence type="predicted"/>
<feature type="transmembrane region" description="Helical" evidence="1">
    <location>
        <begin position="58"/>
        <end position="82"/>
    </location>
</feature>
<keyword evidence="1" id="KW-0472">Membrane</keyword>
<evidence type="ECO:0000313" key="3">
    <source>
        <dbReference type="Proteomes" id="UP000322077"/>
    </source>
</evidence>
<organism evidence="2 3">
    <name type="scientific">Sphingomonas montanisoli</name>
    <dbReference type="NCBI Taxonomy" id="2606412"/>
    <lineage>
        <taxon>Bacteria</taxon>
        <taxon>Pseudomonadati</taxon>
        <taxon>Pseudomonadota</taxon>
        <taxon>Alphaproteobacteria</taxon>
        <taxon>Sphingomonadales</taxon>
        <taxon>Sphingomonadaceae</taxon>
        <taxon>Sphingomonas</taxon>
    </lineage>
</organism>
<keyword evidence="3" id="KW-1185">Reference proteome</keyword>
<dbReference type="PROSITE" id="PS51257">
    <property type="entry name" value="PROKAR_LIPOPROTEIN"/>
    <property type="match status" value="1"/>
</dbReference>
<dbReference type="RefSeq" id="WP_149521917.1">
    <property type="nucleotide sequence ID" value="NZ_VTOU01000002.1"/>
</dbReference>